<dbReference type="EMBL" id="JBFDTB010000019">
    <property type="protein sequence ID" value="MEW3466763.1"/>
    <property type="molecule type" value="Genomic_DNA"/>
</dbReference>
<dbReference type="SUPFAM" id="SSF53613">
    <property type="entry name" value="Ribokinase-like"/>
    <property type="match status" value="1"/>
</dbReference>
<dbReference type="NCBIfam" id="TIGR02152">
    <property type="entry name" value="D_ribokin_bact"/>
    <property type="match status" value="1"/>
</dbReference>
<feature type="binding site" evidence="9">
    <location>
        <position position="183"/>
    </location>
    <ligand>
        <name>ATP</name>
        <dbReference type="ChEBI" id="CHEBI:30616"/>
    </ligand>
</feature>
<feature type="binding site" evidence="9">
    <location>
        <position position="281"/>
    </location>
    <ligand>
        <name>K(+)</name>
        <dbReference type="ChEBI" id="CHEBI:29103"/>
    </ligand>
</feature>
<keyword evidence="8 9" id="KW-0119">Carbohydrate metabolism</keyword>
<feature type="binding site" evidence="9">
    <location>
        <begin position="11"/>
        <end position="13"/>
    </location>
    <ligand>
        <name>substrate</name>
    </ligand>
</feature>
<dbReference type="InterPro" id="IPR002139">
    <property type="entry name" value="Ribo/fructo_kinase"/>
</dbReference>
<keyword evidence="13" id="KW-1185">Reference proteome</keyword>
<comment type="function">
    <text evidence="9">Catalyzes the phosphorylation of ribose at O-5 in a reaction requiring ATP and magnesium. The resulting D-ribose-5-phosphate can then be used either for sythesis of nucleotides, histidine, and tryptophan, or as a component of the pentose phosphate pathway.</text>
</comment>
<feature type="binding site" evidence="9">
    <location>
        <position position="286"/>
    </location>
    <ligand>
        <name>K(+)</name>
        <dbReference type="ChEBI" id="CHEBI:29103"/>
    </ligand>
</feature>
<evidence type="ECO:0000256" key="1">
    <source>
        <dbReference type="ARBA" id="ARBA00022679"/>
    </source>
</evidence>
<dbReference type="RefSeq" id="WP_196043959.1">
    <property type="nucleotide sequence ID" value="NZ_JBDKDV010000010.1"/>
</dbReference>
<keyword evidence="9" id="KW-0963">Cytoplasm</keyword>
<organism evidence="12 13">
    <name type="scientific">Enterococcus entomosocium</name>
    <dbReference type="NCBI Taxonomy" id="3034352"/>
    <lineage>
        <taxon>Bacteria</taxon>
        <taxon>Bacillati</taxon>
        <taxon>Bacillota</taxon>
        <taxon>Bacilli</taxon>
        <taxon>Lactobacillales</taxon>
        <taxon>Enterococcaceae</taxon>
        <taxon>Enterococcus</taxon>
    </lineage>
</organism>
<feature type="binding site" evidence="9">
    <location>
        <begin position="219"/>
        <end position="224"/>
    </location>
    <ligand>
        <name>ATP</name>
        <dbReference type="ChEBI" id="CHEBI:30616"/>
    </ligand>
</feature>
<evidence type="ECO:0000313" key="13">
    <source>
        <dbReference type="Proteomes" id="UP001554047"/>
    </source>
</evidence>
<feature type="binding site" evidence="9">
    <location>
        <begin position="39"/>
        <end position="43"/>
    </location>
    <ligand>
        <name>substrate</name>
    </ligand>
</feature>
<dbReference type="EC" id="2.7.1.15" evidence="9 10"/>
<comment type="caution">
    <text evidence="12">The sequence shown here is derived from an EMBL/GenBank/DDBJ whole genome shotgun (WGS) entry which is preliminary data.</text>
</comment>
<evidence type="ECO:0000256" key="10">
    <source>
        <dbReference type="NCBIfam" id="TIGR02152"/>
    </source>
</evidence>
<feature type="binding site" evidence="9">
    <location>
        <position position="245"/>
    </location>
    <ligand>
        <name>K(+)</name>
        <dbReference type="ChEBI" id="CHEBI:29103"/>
    </ligand>
</feature>
<evidence type="ECO:0000313" key="12">
    <source>
        <dbReference type="EMBL" id="MEW3466763.1"/>
    </source>
</evidence>
<feature type="binding site" evidence="9">
    <location>
        <begin position="250"/>
        <end position="251"/>
    </location>
    <ligand>
        <name>ATP</name>
        <dbReference type="ChEBI" id="CHEBI:30616"/>
    </ligand>
</feature>
<keyword evidence="1 9" id="KW-0808">Transferase</keyword>
<comment type="similarity">
    <text evidence="9">Belongs to the carbohydrate kinase PfkB family. Ribokinase subfamily.</text>
</comment>
<keyword evidence="7 9" id="KW-0630">Potassium</keyword>
<evidence type="ECO:0000256" key="5">
    <source>
        <dbReference type="ARBA" id="ARBA00022840"/>
    </source>
</evidence>
<accession>A0ABV3MEA5</accession>
<name>A0ABV3MEA5_9ENTE</name>
<dbReference type="PANTHER" id="PTHR10584:SF166">
    <property type="entry name" value="RIBOKINASE"/>
    <property type="match status" value="1"/>
</dbReference>
<comment type="activity regulation">
    <text evidence="9">Activated by a monovalent cation that binds near, but not in, the active site. The most likely occupant of the site in vivo is potassium. Ion binding induces a conformational change that may alter substrate affinity.</text>
</comment>
<dbReference type="Pfam" id="PF00294">
    <property type="entry name" value="PfkB"/>
    <property type="match status" value="1"/>
</dbReference>
<protein>
    <recommendedName>
        <fullName evidence="9 10">Ribokinase</fullName>
        <shortName evidence="9">RK</shortName>
        <ecNumber evidence="9 10">2.7.1.15</ecNumber>
    </recommendedName>
</protein>
<proteinExistence type="inferred from homology"/>
<keyword evidence="6 9" id="KW-0460">Magnesium</keyword>
<evidence type="ECO:0000256" key="2">
    <source>
        <dbReference type="ARBA" id="ARBA00022723"/>
    </source>
</evidence>
<keyword evidence="2 9" id="KW-0479">Metal-binding</keyword>
<feature type="active site" description="Proton acceptor" evidence="9">
    <location>
        <position position="251"/>
    </location>
</feature>
<comment type="pathway">
    <text evidence="9">Carbohydrate metabolism; D-ribose degradation; D-ribose 5-phosphate from beta-D-ribopyranose: step 2/2.</text>
</comment>
<comment type="subcellular location">
    <subcellularLocation>
        <location evidence="9">Cytoplasm</location>
    </subcellularLocation>
</comment>
<dbReference type="PANTHER" id="PTHR10584">
    <property type="entry name" value="SUGAR KINASE"/>
    <property type="match status" value="1"/>
</dbReference>
<keyword evidence="3 9" id="KW-0547">Nucleotide-binding</keyword>
<dbReference type="InterPro" id="IPR011877">
    <property type="entry name" value="Ribokinase"/>
</dbReference>
<dbReference type="Proteomes" id="UP001554047">
    <property type="component" value="Unassembled WGS sequence"/>
</dbReference>
<feature type="binding site" evidence="9">
    <location>
        <position position="247"/>
    </location>
    <ligand>
        <name>K(+)</name>
        <dbReference type="ChEBI" id="CHEBI:29103"/>
    </ligand>
</feature>
<dbReference type="HAMAP" id="MF_01987">
    <property type="entry name" value="Ribokinase"/>
    <property type="match status" value="1"/>
</dbReference>
<keyword evidence="5 9" id="KW-0067">ATP-binding</keyword>
<comment type="subunit">
    <text evidence="9">Homodimer.</text>
</comment>
<gene>
    <name evidence="9 12" type="primary">rbsK</name>
    <name evidence="12" type="ORF">AB1I55_11735</name>
</gene>
<feature type="binding site" evidence="9">
    <location>
        <position position="251"/>
    </location>
    <ligand>
        <name>substrate</name>
    </ligand>
</feature>
<keyword evidence="4 9" id="KW-0418">Kinase</keyword>
<comment type="cofactor">
    <cofactor evidence="9">
        <name>Mg(2+)</name>
        <dbReference type="ChEBI" id="CHEBI:18420"/>
    </cofactor>
    <text evidence="9">Requires a divalent cation, most likely magnesium in vivo, as an electrophilic catalyst to aid phosphoryl group transfer. It is the chelate of the metal and the nucleotide that is the actual substrate.</text>
</comment>
<comment type="caution">
    <text evidence="9">Lacks conserved residue(s) required for the propagation of feature annotation.</text>
</comment>
<dbReference type="Gene3D" id="3.40.1190.20">
    <property type="match status" value="1"/>
</dbReference>
<evidence type="ECO:0000256" key="4">
    <source>
        <dbReference type="ARBA" id="ARBA00022777"/>
    </source>
</evidence>
<feature type="binding site" evidence="9">
    <location>
        <position position="275"/>
    </location>
    <ligand>
        <name>ATP</name>
        <dbReference type="ChEBI" id="CHEBI:30616"/>
    </ligand>
</feature>
<feature type="binding site" evidence="9">
    <location>
        <position position="139"/>
    </location>
    <ligand>
        <name>substrate</name>
    </ligand>
</feature>
<dbReference type="CDD" id="cd01174">
    <property type="entry name" value="ribokinase"/>
    <property type="match status" value="1"/>
</dbReference>
<reference evidence="12 13" key="1">
    <citation type="submission" date="2024-05" db="EMBL/GenBank/DDBJ databases">
        <title>Human gut microbiome strain richness.</title>
        <authorList>
            <person name="Chen-Liaw A."/>
        </authorList>
    </citation>
    <scope>NUCLEOTIDE SEQUENCE [LARGE SCALE GENOMIC DNA]</scope>
    <source>
        <strain evidence="12 13">J1100102st1_G3_J1100102_180507</strain>
    </source>
</reference>
<evidence type="ECO:0000256" key="3">
    <source>
        <dbReference type="ARBA" id="ARBA00022741"/>
    </source>
</evidence>
<evidence type="ECO:0000256" key="7">
    <source>
        <dbReference type="ARBA" id="ARBA00022958"/>
    </source>
</evidence>
<dbReference type="PRINTS" id="PR00990">
    <property type="entry name" value="RIBOKINASE"/>
</dbReference>
<evidence type="ECO:0000256" key="6">
    <source>
        <dbReference type="ARBA" id="ARBA00022842"/>
    </source>
</evidence>
<feature type="binding site" evidence="9">
    <location>
        <position position="284"/>
    </location>
    <ligand>
        <name>K(+)</name>
        <dbReference type="ChEBI" id="CHEBI:29103"/>
    </ligand>
</feature>
<dbReference type="InterPro" id="IPR011611">
    <property type="entry name" value="PfkB_dom"/>
</dbReference>
<evidence type="ECO:0000256" key="8">
    <source>
        <dbReference type="ARBA" id="ARBA00023277"/>
    </source>
</evidence>
<evidence type="ECO:0000259" key="11">
    <source>
        <dbReference type="Pfam" id="PF00294"/>
    </source>
</evidence>
<comment type="catalytic activity">
    <reaction evidence="9">
        <text>D-ribose + ATP = D-ribose 5-phosphate + ADP + H(+)</text>
        <dbReference type="Rhea" id="RHEA:13697"/>
        <dbReference type="ChEBI" id="CHEBI:15378"/>
        <dbReference type="ChEBI" id="CHEBI:30616"/>
        <dbReference type="ChEBI" id="CHEBI:47013"/>
        <dbReference type="ChEBI" id="CHEBI:78346"/>
        <dbReference type="ChEBI" id="CHEBI:456216"/>
        <dbReference type="EC" id="2.7.1.15"/>
    </reaction>
</comment>
<sequence>MSKITILGSVNMDIVITTTRMPRIGETIIGEQIDYFVGGKGANQAVAASRYGASTKFLGKIGEDTFGGKVLQHLSREALDLSAVSREKNMFTGIASIFKLAEDNCITVVPGANGLIDEAYVQQTISELSQGDILLTQLEIPVETIKQALILAKKKGVLTILNPAPYNEIVPELLPYIDILTPNETEFAALIGKEAILEDEIEQVIADWQKKYATRIVVTRGSKGVTFVEKSQVVTIPSNKVSVVDTTGAGDTFNGILAAALGEGADFYEAVCMANNGASLSVQKLGAQTGMPLKSEIEEFMKQQVDSFT</sequence>
<dbReference type="InterPro" id="IPR029056">
    <property type="entry name" value="Ribokinase-like"/>
</dbReference>
<evidence type="ECO:0000256" key="9">
    <source>
        <dbReference type="HAMAP-Rule" id="MF_01987"/>
    </source>
</evidence>
<dbReference type="GO" id="GO:0004747">
    <property type="term" value="F:ribokinase activity"/>
    <property type="evidence" value="ECO:0007669"/>
    <property type="project" value="UniProtKB-EC"/>
</dbReference>
<feature type="domain" description="Carbohydrate kinase PfkB" evidence="11">
    <location>
        <begin position="1"/>
        <end position="292"/>
    </location>
</feature>